<dbReference type="RefSeq" id="WP_162444483.1">
    <property type="nucleotide sequence ID" value="NZ_CP048222.1"/>
</dbReference>
<sequence>MKLIFRVGLIFLIYLIACSENYEGNKSTLTTEGSNKTSVDYTPLKRRRIEGVEKYIHPDSIYIYFEQGFTADLIELEVNDFKAKQIISTTESIDFAARFVFPNMRKEKLYIKKNHTDLLIIDLKKAITNKWAINFYQDTMYAKSLPYAPTYE</sequence>
<accession>A0A6C0GLG8</accession>
<evidence type="ECO:0000313" key="1">
    <source>
        <dbReference type="EMBL" id="QHT68472.1"/>
    </source>
</evidence>
<dbReference type="AlphaFoldDB" id="A0A6C0GLG8"/>
<dbReference type="EMBL" id="CP048222">
    <property type="protein sequence ID" value="QHT68472.1"/>
    <property type="molecule type" value="Genomic_DNA"/>
</dbReference>
<evidence type="ECO:0000313" key="2">
    <source>
        <dbReference type="Proteomes" id="UP000480178"/>
    </source>
</evidence>
<dbReference type="KEGG" id="rhoz:GXP67_18400"/>
<name>A0A6C0GLG8_9BACT</name>
<proteinExistence type="predicted"/>
<gene>
    <name evidence="1" type="ORF">GXP67_18400</name>
</gene>
<organism evidence="1 2">
    <name type="scientific">Rhodocytophaga rosea</name>
    <dbReference type="NCBI Taxonomy" id="2704465"/>
    <lineage>
        <taxon>Bacteria</taxon>
        <taxon>Pseudomonadati</taxon>
        <taxon>Bacteroidota</taxon>
        <taxon>Cytophagia</taxon>
        <taxon>Cytophagales</taxon>
        <taxon>Rhodocytophagaceae</taxon>
        <taxon>Rhodocytophaga</taxon>
    </lineage>
</organism>
<reference evidence="1 2" key="1">
    <citation type="submission" date="2020-01" db="EMBL/GenBank/DDBJ databases">
        <authorList>
            <person name="Kim M.K."/>
        </authorList>
    </citation>
    <scope>NUCLEOTIDE SEQUENCE [LARGE SCALE GENOMIC DNA]</scope>
    <source>
        <strain evidence="1 2">172606-1</strain>
    </source>
</reference>
<protein>
    <submittedName>
        <fullName evidence="1">Uncharacterized protein</fullName>
    </submittedName>
</protein>
<keyword evidence="2" id="KW-1185">Reference proteome</keyword>
<dbReference type="Proteomes" id="UP000480178">
    <property type="component" value="Chromosome"/>
</dbReference>